<evidence type="ECO:0000313" key="4">
    <source>
        <dbReference type="Proteomes" id="UP000664382"/>
    </source>
</evidence>
<dbReference type="AlphaFoldDB" id="A0A939MGZ6"/>
<feature type="compositionally biased region" description="Acidic residues" evidence="1">
    <location>
        <begin position="223"/>
        <end position="240"/>
    </location>
</feature>
<dbReference type="Proteomes" id="UP000664382">
    <property type="component" value="Unassembled WGS sequence"/>
</dbReference>
<accession>A0A939MGZ6</accession>
<keyword evidence="2" id="KW-0472">Membrane</keyword>
<feature type="transmembrane region" description="Helical" evidence="2">
    <location>
        <begin position="175"/>
        <end position="196"/>
    </location>
</feature>
<keyword evidence="4" id="KW-1185">Reference proteome</keyword>
<feature type="compositionally biased region" description="Low complexity" evidence="1">
    <location>
        <begin position="34"/>
        <end position="60"/>
    </location>
</feature>
<sequence length="342" mass="35546">MNDDELREFLESATIGGDEPEEDETQDPAPGPAAPAVGANPAPYGQPVAAPPAHQGGAQPSFEEVIGAGHDPGSPEVTPLILPGPPPSARAARRQSAPRTAQPAAPVPEQAPAVPTAPFPRQPDAAQAAPFVAPSTQELPAALGFGPSAEPARPTDYEPVSATGQERRRSRLMPWIVTGVGAAVVLVAAVLIVLAIRGNGADPAPTTAPTTPPVTPTAPAEDPTPEPEPEPDDDADEAPEVEVGQTGNFPIPDWGVNGQISEKFGWPQFRFEGADNETLILLGGTLLPQFPDSCAEMREGFGLTRDAEGEIEVHRPAETCAEAPELYNEVWGLVAATVPTFE</sequence>
<reference evidence="3" key="1">
    <citation type="submission" date="2021-03" db="EMBL/GenBank/DDBJ databases">
        <title>Leucobacter chromiisoli sp. nov., isolated from chromium-containing soil of chemical plant.</title>
        <authorList>
            <person name="Xu Z."/>
        </authorList>
    </citation>
    <scope>NUCLEOTIDE SEQUENCE</scope>
    <source>
        <strain evidence="3">S27</strain>
    </source>
</reference>
<dbReference type="RefSeq" id="WP_208095402.1">
    <property type="nucleotide sequence ID" value="NZ_JAGDYM010000003.1"/>
</dbReference>
<keyword evidence="2" id="KW-0812">Transmembrane</keyword>
<evidence type="ECO:0000256" key="2">
    <source>
        <dbReference type="SAM" id="Phobius"/>
    </source>
</evidence>
<protein>
    <submittedName>
        <fullName evidence="3">Uncharacterized protein</fullName>
    </submittedName>
</protein>
<comment type="caution">
    <text evidence="3">The sequence shown here is derived from an EMBL/GenBank/DDBJ whole genome shotgun (WGS) entry which is preliminary data.</text>
</comment>
<feature type="compositionally biased region" description="Low complexity" evidence="1">
    <location>
        <begin position="200"/>
        <end position="209"/>
    </location>
</feature>
<name>A0A939MGZ6_9MICO</name>
<keyword evidence="2" id="KW-1133">Transmembrane helix</keyword>
<evidence type="ECO:0000313" key="3">
    <source>
        <dbReference type="EMBL" id="MBO1900734.1"/>
    </source>
</evidence>
<proteinExistence type="predicted"/>
<evidence type="ECO:0000256" key="1">
    <source>
        <dbReference type="SAM" id="MobiDB-lite"/>
    </source>
</evidence>
<feature type="compositionally biased region" description="Low complexity" evidence="1">
    <location>
        <begin position="94"/>
        <end position="114"/>
    </location>
</feature>
<feature type="region of interest" description="Disordered" evidence="1">
    <location>
        <begin position="200"/>
        <end position="252"/>
    </location>
</feature>
<organism evidence="3 4">
    <name type="scientific">Leucobacter weissii</name>
    <dbReference type="NCBI Taxonomy" id="1983706"/>
    <lineage>
        <taxon>Bacteria</taxon>
        <taxon>Bacillati</taxon>
        <taxon>Actinomycetota</taxon>
        <taxon>Actinomycetes</taxon>
        <taxon>Micrococcales</taxon>
        <taxon>Microbacteriaceae</taxon>
        <taxon>Leucobacter</taxon>
    </lineage>
</organism>
<feature type="region of interest" description="Disordered" evidence="1">
    <location>
        <begin position="1"/>
        <end position="166"/>
    </location>
</feature>
<gene>
    <name evidence="3" type="ORF">J4H92_02075</name>
</gene>
<dbReference type="EMBL" id="JAGDYM010000003">
    <property type="protein sequence ID" value="MBO1900734.1"/>
    <property type="molecule type" value="Genomic_DNA"/>
</dbReference>